<sequence>MTVTGFLALSLKLNCGSLKSSCLNSLGFRIKHSAHALVYQRASSNGDVLKVRQNSENNWMQINREIKSFAELQNERREQAERSVLLSCPRKVSEKLLLKYLAKYGDINSYFFYESFDVCAVVEFSQKNSIAMLQDGTVMPASKHESCIPFKSRVFTLKMNNPDDQANTRQSLPYLKQSAISINELVERISAETTLDQQICTLTKTYELTEENVRLRFLVCSLLQDIAIQYFPNCSVKPFGSSVNGFGKLGCDLDMFLDLDGIKEQNSDNTSEPFSVEYHLKRVPSERAATQNVLSLVGDCLDRFVPGCVGVQKILNARCPLVRFSHQPSGFQCDVTANNRIAMKSTELLYLYGSLDVRVRALVFTVRTWARAHGITSSIPGAWITNFSLTMMVIFFLQKRRHPIIPTLDQLKALADAKDKHIIDGNDCTFVRDINKISVSENTETLGQLLQEFFEFYGNFAFQKMSINIRKGKEQTKPEVSPLHIQNPFEQTLNVSKNVNQTQLERFVSLARDGAWILQQEGMTKASVLGYHPWGLAALLLPSASDTGNKAKKRRRREGASERIKSLLESLKNSKSDVKNDATSESSIGKRPSLRTK</sequence>
<organism evidence="10 11">
    <name type="scientific">Polypterus senegalus</name>
    <name type="common">Senegal bichir</name>
    <dbReference type="NCBI Taxonomy" id="55291"/>
    <lineage>
        <taxon>Eukaryota</taxon>
        <taxon>Metazoa</taxon>
        <taxon>Chordata</taxon>
        <taxon>Craniata</taxon>
        <taxon>Vertebrata</taxon>
        <taxon>Euteleostomi</taxon>
        <taxon>Actinopterygii</taxon>
        <taxon>Polypteriformes</taxon>
        <taxon>Polypteridae</taxon>
        <taxon>Polypterus</taxon>
    </lineage>
</organism>
<evidence type="ECO:0000256" key="4">
    <source>
        <dbReference type="ARBA" id="ARBA00022723"/>
    </source>
</evidence>
<dbReference type="CDD" id="cd05402">
    <property type="entry name" value="NT_PAP_TUTase"/>
    <property type="match status" value="1"/>
</dbReference>
<dbReference type="SUPFAM" id="SSF81301">
    <property type="entry name" value="Nucleotidyltransferase"/>
    <property type="match status" value="1"/>
</dbReference>
<feature type="domain" description="RL" evidence="8">
    <location>
        <begin position="68"/>
        <end position="137"/>
    </location>
</feature>
<evidence type="ECO:0000313" key="11">
    <source>
        <dbReference type="Proteomes" id="UP000886611"/>
    </source>
</evidence>
<protein>
    <submittedName>
        <fullName evidence="10">PAPD1 protein</fullName>
    </submittedName>
</protein>
<dbReference type="GO" id="GO:1990817">
    <property type="term" value="F:poly(A) RNA polymerase activity"/>
    <property type="evidence" value="ECO:0007669"/>
    <property type="project" value="TreeGrafter"/>
</dbReference>
<feature type="non-terminal residue" evidence="10">
    <location>
        <position position="597"/>
    </location>
</feature>
<evidence type="ECO:0000256" key="1">
    <source>
        <dbReference type="ARBA" id="ARBA00001936"/>
    </source>
</evidence>
<feature type="region of interest" description="Disordered" evidence="6">
    <location>
        <begin position="569"/>
        <end position="597"/>
    </location>
</feature>
<evidence type="ECO:0000256" key="5">
    <source>
        <dbReference type="ARBA" id="ARBA00022842"/>
    </source>
</evidence>
<dbReference type="Gene3D" id="1.10.1410.10">
    <property type="match status" value="1"/>
</dbReference>
<dbReference type="GO" id="GO:0005739">
    <property type="term" value="C:mitochondrion"/>
    <property type="evidence" value="ECO:0007669"/>
    <property type="project" value="TreeGrafter"/>
</dbReference>
<comment type="caution">
    <text evidence="10">The sequence shown here is derived from an EMBL/GenBank/DDBJ whole genome shotgun (WGS) entry which is preliminary data.</text>
</comment>
<dbReference type="PANTHER" id="PTHR12271:SF133">
    <property type="entry name" value="POLY(A) RNA POLYMERASE, MITOCHONDRIAL"/>
    <property type="match status" value="1"/>
</dbReference>
<accession>A0A8X7WXM3</accession>
<gene>
    <name evidence="10" type="primary">Mtpap</name>
    <name evidence="10" type="ORF">GTO96_0018426</name>
</gene>
<dbReference type="Pfam" id="PF03828">
    <property type="entry name" value="PAP_assoc"/>
    <property type="match status" value="1"/>
</dbReference>
<evidence type="ECO:0000256" key="6">
    <source>
        <dbReference type="SAM" id="MobiDB-lite"/>
    </source>
</evidence>
<comment type="cofactor">
    <cofactor evidence="1">
        <name>Mn(2+)</name>
        <dbReference type="ChEBI" id="CHEBI:29035"/>
    </cofactor>
</comment>
<keyword evidence="5" id="KW-0460">Magnesium</keyword>
<dbReference type="Proteomes" id="UP000886611">
    <property type="component" value="Unassembled WGS sequence"/>
</dbReference>
<evidence type="ECO:0000313" key="10">
    <source>
        <dbReference type="EMBL" id="KAG2458227.1"/>
    </source>
</evidence>
<dbReference type="InterPro" id="IPR054708">
    <property type="entry name" value="MTPAP-like_central"/>
</dbReference>
<feature type="domain" description="PAP-associated" evidence="7">
    <location>
        <begin position="445"/>
        <end position="491"/>
    </location>
</feature>
<dbReference type="GO" id="GO:0046872">
    <property type="term" value="F:metal ion binding"/>
    <property type="evidence" value="ECO:0007669"/>
    <property type="project" value="UniProtKB-KW"/>
</dbReference>
<keyword evidence="4" id="KW-0479">Metal-binding</keyword>
<dbReference type="SUPFAM" id="SSF81631">
    <property type="entry name" value="PAP/OAS1 substrate-binding domain"/>
    <property type="match status" value="1"/>
</dbReference>
<keyword evidence="11" id="KW-1185">Reference proteome</keyword>
<reference evidence="10 11" key="1">
    <citation type="journal article" date="2021" name="Cell">
        <title>Tracing the genetic footprints of vertebrate landing in non-teleost ray-finned fishes.</title>
        <authorList>
            <person name="Bi X."/>
            <person name="Wang K."/>
            <person name="Yang L."/>
            <person name="Pan H."/>
            <person name="Jiang H."/>
            <person name="Wei Q."/>
            <person name="Fang M."/>
            <person name="Yu H."/>
            <person name="Zhu C."/>
            <person name="Cai Y."/>
            <person name="He Y."/>
            <person name="Gan X."/>
            <person name="Zeng H."/>
            <person name="Yu D."/>
            <person name="Zhu Y."/>
            <person name="Jiang H."/>
            <person name="Qiu Q."/>
            <person name="Yang H."/>
            <person name="Zhang Y.E."/>
            <person name="Wang W."/>
            <person name="Zhu M."/>
            <person name="He S."/>
            <person name="Zhang G."/>
        </authorList>
    </citation>
    <scope>NUCLEOTIDE SEQUENCE [LARGE SCALE GENOMIC DNA]</scope>
    <source>
        <strain evidence="10">Bchr_013</strain>
    </source>
</reference>
<dbReference type="Pfam" id="PF17797">
    <property type="entry name" value="RL"/>
    <property type="match status" value="1"/>
</dbReference>
<dbReference type="InterPro" id="IPR043519">
    <property type="entry name" value="NT_sf"/>
</dbReference>
<feature type="non-terminal residue" evidence="10">
    <location>
        <position position="1"/>
    </location>
</feature>
<evidence type="ECO:0000259" key="9">
    <source>
        <dbReference type="Pfam" id="PF22600"/>
    </source>
</evidence>
<proteinExistence type="predicted"/>
<comment type="cofactor">
    <cofactor evidence="2">
        <name>Mg(2+)</name>
        <dbReference type="ChEBI" id="CHEBI:18420"/>
    </cofactor>
</comment>
<evidence type="ECO:0000259" key="7">
    <source>
        <dbReference type="Pfam" id="PF03828"/>
    </source>
</evidence>
<dbReference type="InterPro" id="IPR041252">
    <property type="entry name" value="RL"/>
</dbReference>
<evidence type="ECO:0000259" key="8">
    <source>
        <dbReference type="Pfam" id="PF17797"/>
    </source>
</evidence>
<feature type="domain" description="Poly(A) RNA polymerase mitochondrial-like central palm" evidence="9">
    <location>
        <begin position="195"/>
        <end position="353"/>
    </location>
</feature>
<name>A0A8X7WXM3_POLSE</name>
<dbReference type="PANTHER" id="PTHR12271">
    <property type="entry name" value="POLY A POLYMERASE CID PAP -RELATED"/>
    <property type="match status" value="1"/>
</dbReference>
<dbReference type="EMBL" id="JAATIS010007298">
    <property type="protein sequence ID" value="KAG2458227.1"/>
    <property type="molecule type" value="Genomic_DNA"/>
</dbReference>
<evidence type="ECO:0000256" key="2">
    <source>
        <dbReference type="ARBA" id="ARBA00001946"/>
    </source>
</evidence>
<evidence type="ECO:0000256" key="3">
    <source>
        <dbReference type="ARBA" id="ARBA00022679"/>
    </source>
</evidence>
<dbReference type="InterPro" id="IPR002058">
    <property type="entry name" value="PAP_assoc"/>
</dbReference>
<dbReference type="Pfam" id="PF22600">
    <property type="entry name" value="MTPAP-like_central"/>
    <property type="match status" value="1"/>
</dbReference>
<keyword evidence="3" id="KW-0808">Transferase</keyword>
<dbReference type="GO" id="GO:0031123">
    <property type="term" value="P:RNA 3'-end processing"/>
    <property type="evidence" value="ECO:0007669"/>
    <property type="project" value="TreeGrafter"/>
</dbReference>
<dbReference type="AlphaFoldDB" id="A0A8X7WXM3"/>
<feature type="compositionally biased region" description="Basic and acidic residues" evidence="6">
    <location>
        <begin position="569"/>
        <end position="582"/>
    </location>
</feature>
<dbReference type="Gene3D" id="3.30.460.10">
    <property type="entry name" value="Beta Polymerase, domain 2"/>
    <property type="match status" value="1"/>
</dbReference>